<reference evidence="2 3" key="1">
    <citation type="submission" date="2018-08" db="EMBL/GenBank/DDBJ databases">
        <title>Lysinibacillus sp. YLB-03 draft genome sequence.</title>
        <authorList>
            <person name="Yu L."/>
        </authorList>
    </citation>
    <scope>NUCLEOTIDE SEQUENCE [LARGE SCALE GENOMIC DNA]</scope>
    <source>
        <strain evidence="2 3">YLB-03</strain>
    </source>
</reference>
<dbReference type="SUPFAM" id="SSF55781">
    <property type="entry name" value="GAF domain-like"/>
    <property type="match status" value="1"/>
</dbReference>
<protein>
    <submittedName>
        <fullName evidence="2">GAF domain-containing protein</fullName>
    </submittedName>
</protein>
<dbReference type="Pfam" id="PF13185">
    <property type="entry name" value="GAF_2"/>
    <property type="match status" value="1"/>
</dbReference>
<dbReference type="Proteomes" id="UP000265692">
    <property type="component" value="Unassembled WGS sequence"/>
</dbReference>
<dbReference type="InterPro" id="IPR003018">
    <property type="entry name" value="GAF"/>
</dbReference>
<dbReference type="InterPro" id="IPR051448">
    <property type="entry name" value="CdaR-like_regulators"/>
</dbReference>
<evidence type="ECO:0000313" key="2">
    <source>
        <dbReference type="EMBL" id="RHW38450.1"/>
    </source>
</evidence>
<dbReference type="InterPro" id="IPR029016">
    <property type="entry name" value="GAF-like_dom_sf"/>
</dbReference>
<dbReference type="AlphaFoldDB" id="A0A396SBP4"/>
<dbReference type="RefSeq" id="WP_118875484.1">
    <property type="nucleotide sequence ID" value="NZ_QWEI01000002.1"/>
</dbReference>
<proteinExistence type="predicted"/>
<dbReference type="Gene3D" id="3.30.450.40">
    <property type="match status" value="1"/>
</dbReference>
<keyword evidence="3" id="KW-1185">Reference proteome</keyword>
<dbReference type="EMBL" id="QWEI01000002">
    <property type="protein sequence ID" value="RHW38450.1"/>
    <property type="molecule type" value="Genomic_DNA"/>
</dbReference>
<dbReference type="PANTHER" id="PTHR33744:SF1">
    <property type="entry name" value="DNA-BINDING TRANSCRIPTIONAL ACTIVATOR ADER"/>
    <property type="match status" value="1"/>
</dbReference>
<dbReference type="InterPro" id="IPR025736">
    <property type="entry name" value="PucR_C-HTH_dom"/>
</dbReference>
<dbReference type="InterPro" id="IPR042070">
    <property type="entry name" value="PucR_C-HTH_sf"/>
</dbReference>
<dbReference type="Gene3D" id="1.10.10.2840">
    <property type="entry name" value="PucR C-terminal helix-turn-helix domain"/>
    <property type="match status" value="1"/>
</dbReference>
<evidence type="ECO:0000259" key="1">
    <source>
        <dbReference type="SMART" id="SM00065"/>
    </source>
</evidence>
<dbReference type="OrthoDB" id="143422at2"/>
<evidence type="ECO:0000313" key="3">
    <source>
        <dbReference type="Proteomes" id="UP000265692"/>
    </source>
</evidence>
<organism evidence="2 3">
    <name type="scientific">Ureibacillus yapensis</name>
    <dbReference type="NCBI Taxonomy" id="2304605"/>
    <lineage>
        <taxon>Bacteria</taxon>
        <taxon>Bacillati</taxon>
        <taxon>Bacillota</taxon>
        <taxon>Bacilli</taxon>
        <taxon>Bacillales</taxon>
        <taxon>Caryophanaceae</taxon>
        <taxon>Ureibacillus</taxon>
    </lineage>
</organism>
<dbReference type="SMART" id="SM00065">
    <property type="entry name" value="GAF"/>
    <property type="match status" value="1"/>
</dbReference>
<accession>A0A396SBP4</accession>
<name>A0A396SBP4_9BACL</name>
<gene>
    <name evidence="2" type="ORF">D1B33_06095</name>
</gene>
<dbReference type="PANTHER" id="PTHR33744">
    <property type="entry name" value="CARBOHYDRATE DIACID REGULATOR"/>
    <property type="match status" value="1"/>
</dbReference>
<sequence>MLVNQETHATLQRFSKQLLSAQNNQQVFLALHHCLNPLPFKIEFGVMQRQKDQSQYHFLYGQPDLQQNSWFDFSLFSSNLELNSLVFLADMENPRVCVYRFPFMNNEFFFIFVFHECSSELPNYLLALLELATLALQNLHTNFLMQRQNDSLHLLVQMNELTGLLPLRQAMEEAVVNFGKLLGDARIGIMLFDESTSELVLQKPAFGHWEESLINMYRIPLNRGGNAVQVFLTGEATLTNNVYTEDNYLIEYVKLFGHDVAIMTVPLAVRNRRIGVIHVGKSTGTFSGDDLQYFSQLSKHLGVIIEGALKMDNKLLQQFKRQDVESFICNRLIQDILKGNLEDEHYWFEYGHLLRLPVERPFNTISLTFYTSNLLPITLTKYEKIIYQTIRNYFPICGILNNEDKVYLIMTYQESINFRKMLVSLIESFETTLTNLLKTKVKGAAGIGSVAKTLKDISLSHKRANVVLKYARFSPNHISVYHETAAWSMLAEVAINQPDIAKQFVATHLKEVHQLKPELQETLECYLLNERRMKKTAEVLFIHPNTLKFRIEKIESELEIDLEDFEQRLNLIASFRLEKLLQSV</sequence>
<feature type="domain" description="GAF" evidence="1">
    <location>
        <begin position="166"/>
        <end position="315"/>
    </location>
</feature>
<dbReference type="Pfam" id="PF13556">
    <property type="entry name" value="HTH_30"/>
    <property type="match status" value="1"/>
</dbReference>
<comment type="caution">
    <text evidence="2">The sequence shown here is derived from an EMBL/GenBank/DDBJ whole genome shotgun (WGS) entry which is preliminary data.</text>
</comment>